<dbReference type="InterPro" id="IPR026371">
    <property type="entry name" value="PGF_CTERM"/>
</dbReference>
<proteinExistence type="predicted"/>
<sequence length="24" mass="2425">MPGFGVSVAVLALLAVALVAVRRD</sequence>
<evidence type="ECO:0000259" key="2">
    <source>
        <dbReference type="Pfam" id="PF18204"/>
    </source>
</evidence>
<dbReference type="Pfam" id="PF18204">
    <property type="entry name" value="PGF-CTERM"/>
    <property type="match status" value="1"/>
</dbReference>
<dbReference type="EMBL" id="VZUS01000001">
    <property type="protein sequence ID" value="KAB1189222.1"/>
    <property type="molecule type" value="Genomic_DNA"/>
</dbReference>
<evidence type="ECO:0000313" key="3">
    <source>
        <dbReference type="EMBL" id="KAB1189222.1"/>
    </source>
</evidence>
<dbReference type="GO" id="GO:0005886">
    <property type="term" value="C:plasma membrane"/>
    <property type="evidence" value="ECO:0007669"/>
    <property type="project" value="UniProtKB-SubCell"/>
</dbReference>
<protein>
    <submittedName>
        <fullName evidence="3">PGF-CTERM sorting domain-containing protein</fullName>
    </submittedName>
</protein>
<feature type="domain" description="PGF-CTERM archaeal protein-sorting signal" evidence="2">
    <location>
        <begin position="1"/>
        <end position="23"/>
    </location>
</feature>
<dbReference type="NCBIfam" id="TIGR04126">
    <property type="entry name" value="PGF_CTERM"/>
    <property type="match status" value="1"/>
</dbReference>
<name>A0A643K377_9EURY</name>
<keyword evidence="1" id="KW-0732">Signal</keyword>
<comment type="caution">
    <text evidence="3">The sequence shown here is derived from an EMBL/GenBank/DDBJ whole genome shotgun (WGS) entry which is preliminary data.</text>
</comment>
<accession>A0A643K377</accession>
<organism evidence="3">
    <name type="scientific">Haloferax sp. CBA1149</name>
    <dbReference type="NCBI Taxonomy" id="2650753"/>
    <lineage>
        <taxon>Archaea</taxon>
        <taxon>Methanobacteriati</taxon>
        <taxon>Methanobacteriota</taxon>
        <taxon>Stenosarchaea group</taxon>
        <taxon>Halobacteria</taxon>
        <taxon>Halobacteriales</taxon>
        <taxon>Haloferacaceae</taxon>
        <taxon>Haloferax</taxon>
    </lineage>
</organism>
<dbReference type="AlphaFoldDB" id="A0A643K377"/>
<dbReference type="GO" id="GO:0030115">
    <property type="term" value="C:S-layer"/>
    <property type="evidence" value="ECO:0007669"/>
    <property type="project" value="UniProtKB-SubCell"/>
</dbReference>
<reference evidence="3" key="1">
    <citation type="submission" date="2019-09" db="EMBL/GenBank/DDBJ databases">
        <title>Genomic analysis of Haloferax sp. CBA1149.</title>
        <authorList>
            <person name="Roh S.W."/>
        </authorList>
    </citation>
    <scope>NUCLEOTIDE SEQUENCE</scope>
    <source>
        <strain evidence="3">CBA1149</strain>
    </source>
</reference>
<gene>
    <name evidence="3" type="ORF">Hfx1149_05615</name>
</gene>
<evidence type="ECO:0000256" key="1">
    <source>
        <dbReference type="ARBA" id="ARBA00022729"/>
    </source>
</evidence>